<dbReference type="Proteomes" id="UP000481421">
    <property type="component" value="Unassembled WGS sequence"/>
</dbReference>
<gene>
    <name evidence="9" type="ORF">G3572_03450</name>
</gene>
<evidence type="ECO:0000259" key="8">
    <source>
        <dbReference type="Pfam" id="PF13861"/>
    </source>
</evidence>
<keyword evidence="9" id="KW-0969">Cilium</keyword>
<reference evidence="9 10" key="1">
    <citation type="submission" date="2020-02" db="EMBL/GenBank/DDBJ databases">
        <title>Rhodobacter algicola sp. nov., isolated from microalga culture.</title>
        <authorList>
            <person name="Park C.-Y."/>
        </authorList>
    </citation>
    <scope>NUCLEOTIDE SEQUENCE [LARGE SCALE GENOMIC DNA]</scope>
    <source>
        <strain evidence="9 10">ETT8</strain>
    </source>
</reference>
<evidence type="ECO:0000256" key="3">
    <source>
        <dbReference type="ARBA" id="ARBA00022795"/>
    </source>
</evidence>
<dbReference type="InterPro" id="IPR005648">
    <property type="entry name" value="FlgD"/>
</dbReference>
<evidence type="ECO:0000256" key="2">
    <source>
        <dbReference type="ARBA" id="ARBA00016013"/>
    </source>
</evidence>
<feature type="domain" description="FlgD/Vpr Ig-like" evidence="7">
    <location>
        <begin position="106"/>
        <end position="154"/>
    </location>
</feature>
<dbReference type="RefSeq" id="WP_164609255.1">
    <property type="nucleotide sequence ID" value="NZ_JAAIKE010000001.1"/>
</dbReference>
<evidence type="ECO:0000256" key="1">
    <source>
        <dbReference type="ARBA" id="ARBA00010577"/>
    </source>
</evidence>
<comment type="caution">
    <text evidence="9">The sequence shown here is derived from an EMBL/GenBank/DDBJ whole genome shotgun (WGS) entry which is preliminary data.</text>
</comment>
<comment type="similarity">
    <text evidence="1 5">Belongs to the FlgD family.</text>
</comment>
<keyword evidence="3 5" id="KW-1005">Bacterial flagellum biogenesis</keyword>
<protein>
    <recommendedName>
        <fullName evidence="2 5">Basal-body rod modification protein FlgD</fullName>
    </recommendedName>
</protein>
<dbReference type="EMBL" id="JAAIKE010000001">
    <property type="protein sequence ID" value="NEX45247.1"/>
    <property type="molecule type" value="Genomic_DNA"/>
</dbReference>
<accession>A0A6B3RGT7</accession>
<keyword evidence="9" id="KW-0966">Cell projection</keyword>
<dbReference type="InterPro" id="IPR025963">
    <property type="entry name" value="FLgD_Tudor"/>
</dbReference>
<dbReference type="GO" id="GO:0044781">
    <property type="term" value="P:bacterial-type flagellum organization"/>
    <property type="evidence" value="ECO:0007669"/>
    <property type="project" value="UniProtKB-UniRule"/>
</dbReference>
<dbReference type="Pfam" id="PF03963">
    <property type="entry name" value="FlgD"/>
    <property type="match status" value="1"/>
</dbReference>
<organism evidence="9 10">
    <name type="scientific">Pseudotabrizicola algicola</name>
    <dbReference type="NCBI Taxonomy" id="2709381"/>
    <lineage>
        <taxon>Bacteria</taxon>
        <taxon>Pseudomonadati</taxon>
        <taxon>Pseudomonadota</taxon>
        <taxon>Alphaproteobacteria</taxon>
        <taxon>Rhodobacterales</taxon>
        <taxon>Paracoccaceae</taxon>
        <taxon>Pseudotabrizicola</taxon>
    </lineage>
</organism>
<keyword evidence="9" id="KW-0282">Flagellum</keyword>
<evidence type="ECO:0000313" key="9">
    <source>
        <dbReference type="EMBL" id="NEX45247.1"/>
    </source>
</evidence>
<comment type="function">
    <text evidence="4 5">Required for flagellar hook formation. May act as a scaffolding protein.</text>
</comment>
<keyword evidence="10" id="KW-1185">Reference proteome</keyword>
<feature type="compositionally biased region" description="Polar residues" evidence="6">
    <location>
        <begin position="1"/>
        <end position="21"/>
    </location>
</feature>
<name>A0A6B3RGT7_9RHOB</name>
<feature type="region of interest" description="Disordered" evidence="6">
    <location>
        <begin position="1"/>
        <end position="26"/>
    </location>
</feature>
<feature type="domain" description="FlgD Tudor-like" evidence="8">
    <location>
        <begin position="86"/>
        <end position="217"/>
    </location>
</feature>
<evidence type="ECO:0000256" key="5">
    <source>
        <dbReference type="RuleBase" id="RU362076"/>
    </source>
</evidence>
<proteinExistence type="inferred from homology"/>
<dbReference type="Gene3D" id="2.30.30.910">
    <property type="match status" value="1"/>
</dbReference>
<dbReference type="AlphaFoldDB" id="A0A6B3RGT7"/>
<evidence type="ECO:0000256" key="6">
    <source>
        <dbReference type="SAM" id="MobiDB-lite"/>
    </source>
</evidence>
<dbReference type="InterPro" id="IPR025965">
    <property type="entry name" value="FlgD/Vpr_Ig-like"/>
</dbReference>
<dbReference type="Pfam" id="PF13861">
    <property type="entry name" value="FLgD_tudor"/>
    <property type="match status" value="1"/>
</dbReference>
<evidence type="ECO:0000256" key="4">
    <source>
        <dbReference type="ARBA" id="ARBA00024746"/>
    </source>
</evidence>
<sequence length="221" mass="23362">MTSLAPITASGPSRDTPTPTGNRPLGQQDFLTLLTAQMKNQDPLNPMDNAQFMGQMAQFSTVAGIERVNDTLMGFGSVMRDMRLSAASNMLGQSVLVPGTVAQPDKDGAIRGAVEVQAPVQSMVISYSDARSGTLLHTQTLGPQAAGRAAFEWTDLPPNLAATRSPVRITIDAMQNGEQVPLDPQVYARVLSASAGTGGDDITLQVEGFGAINMLEIDAFR</sequence>
<evidence type="ECO:0000313" key="10">
    <source>
        <dbReference type="Proteomes" id="UP000481421"/>
    </source>
</evidence>
<dbReference type="Pfam" id="PF13860">
    <property type="entry name" value="FlgD_ig"/>
    <property type="match status" value="1"/>
</dbReference>
<evidence type="ECO:0000259" key="7">
    <source>
        <dbReference type="Pfam" id="PF13860"/>
    </source>
</evidence>
<dbReference type="Gene3D" id="2.60.40.4070">
    <property type="match status" value="1"/>
</dbReference>